<evidence type="ECO:0000256" key="1">
    <source>
        <dbReference type="SAM" id="MobiDB-lite"/>
    </source>
</evidence>
<feature type="compositionally biased region" description="Polar residues" evidence="1">
    <location>
        <begin position="179"/>
        <end position="196"/>
    </location>
</feature>
<feature type="region of interest" description="Disordered" evidence="1">
    <location>
        <begin position="131"/>
        <end position="153"/>
    </location>
</feature>
<sequence>MKAKTMKNRRGIKVVYISNPMRVTTSAASFRALVQQLTGPDSTVAADMANLSSSFVDDNSAVHDRLPPPLPESESQSVVGQPMLLSDQLWSGTAPKPAVEEETPWEVSYESLSSRRRCALAGSLCRSVAAARDSAGNTRANTTADPSSSLCPDSSGAIPVRCALAGSLCRSVAAARDSAGNTRANTAADPSSSLCPDSSGAIPVP</sequence>
<name>A0A8J5HYS2_ZINOF</name>
<dbReference type="AlphaFoldDB" id="A0A8J5HYS2"/>
<evidence type="ECO:0000313" key="4">
    <source>
        <dbReference type="Proteomes" id="UP000734854"/>
    </source>
</evidence>
<feature type="compositionally biased region" description="Polar residues" evidence="1">
    <location>
        <begin position="135"/>
        <end position="152"/>
    </location>
</feature>
<protein>
    <recommendedName>
        <fullName evidence="2">VQ domain-containing protein</fullName>
    </recommendedName>
</protein>
<dbReference type="PANTHER" id="PTHR33624">
    <property type="entry name" value="SIGMA FACTOR BINDING PROTEIN 1, CHLOROPLASTIC"/>
    <property type="match status" value="1"/>
</dbReference>
<dbReference type="InterPro" id="IPR039335">
    <property type="entry name" value="SIB1/2"/>
</dbReference>
<dbReference type="PANTHER" id="PTHR33624:SF17">
    <property type="entry name" value="OS07G0687400 PROTEIN"/>
    <property type="match status" value="1"/>
</dbReference>
<gene>
    <name evidence="3" type="ORF">ZIOFF_011781</name>
</gene>
<organism evidence="3 4">
    <name type="scientific">Zingiber officinale</name>
    <name type="common">Ginger</name>
    <name type="synonym">Amomum zingiber</name>
    <dbReference type="NCBI Taxonomy" id="94328"/>
    <lineage>
        <taxon>Eukaryota</taxon>
        <taxon>Viridiplantae</taxon>
        <taxon>Streptophyta</taxon>
        <taxon>Embryophyta</taxon>
        <taxon>Tracheophyta</taxon>
        <taxon>Spermatophyta</taxon>
        <taxon>Magnoliopsida</taxon>
        <taxon>Liliopsida</taxon>
        <taxon>Zingiberales</taxon>
        <taxon>Zingiberaceae</taxon>
        <taxon>Zingiber</taxon>
    </lineage>
</organism>
<feature type="region of interest" description="Disordered" evidence="1">
    <location>
        <begin position="179"/>
        <end position="205"/>
    </location>
</feature>
<dbReference type="Proteomes" id="UP000734854">
    <property type="component" value="Unassembled WGS sequence"/>
</dbReference>
<dbReference type="Pfam" id="PF05678">
    <property type="entry name" value="VQ"/>
    <property type="match status" value="1"/>
</dbReference>
<proteinExistence type="predicted"/>
<dbReference type="EMBL" id="JACMSC010000003">
    <property type="protein sequence ID" value="KAG6529572.1"/>
    <property type="molecule type" value="Genomic_DNA"/>
</dbReference>
<keyword evidence="4" id="KW-1185">Reference proteome</keyword>
<reference evidence="3 4" key="1">
    <citation type="submission" date="2020-08" db="EMBL/GenBank/DDBJ databases">
        <title>Plant Genome Project.</title>
        <authorList>
            <person name="Zhang R.-G."/>
        </authorList>
    </citation>
    <scope>NUCLEOTIDE SEQUENCE [LARGE SCALE GENOMIC DNA]</scope>
    <source>
        <tissue evidence="3">Rhizome</tissue>
    </source>
</reference>
<dbReference type="InterPro" id="IPR008889">
    <property type="entry name" value="VQ"/>
</dbReference>
<feature type="domain" description="VQ" evidence="2">
    <location>
        <begin position="17"/>
        <end position="43"/>
    </location>
</feature>
<accession>A0A8J5HYS2</accession>
<evidence type="ECO:0000259" key="2">
    <source>
        <dbReference type="Pfam" id="PF05678"/>
    </source>
</evidence>
<evidence type="ECO:0000313" key="3">
    <source>
        <dbReference type="EMBL" id="KAG6529572.1"/>
    </source>
</evidence>
<comment type="caution">
    <text evidence="3">The sequence shown here is derived from an EMBL/GenBank/DDBJ whole genome shotgun (WGS) entry which is preliminary data.</text>
</comment>